<dbReference type="Proteomes" id="UP000240572">
    <property type="component" value="Unassembled WGS sequence"/>
</dbReference>
<evidence type="ECO:0000259" key="5">
    <source>
        <dbReference type="PROSITE" id="PS51352"/>
    </source>
</evidence>
<evidence type="ECO:0000313" key="6">
    <source>
        <dbReference type="EMBL" id="PSK93566.1"/>
    </source>
</evidence>
<organism evidence="6 7">
    <name type="scientific">Taibaiella chishuiensis</name>
    <dbReference type="NCBI Taxonomy" id="1434707"/>
    <lineage>
        <taxon>Bacteria</taxon>
        <taxon>Pseudomonadati</taxon>
        <taxon>Bacteroidota</taxon>
        <taxon>Chitinophagia</taxon>
        <taxon>Chitinophagales</taxon>
        <taxon>Chitinophagaceae</taxon>
        <taxon>Taibaiella</taxon>
    </lineage>
</organism>
<evidence type="ECO:0000256" key="4">
    <source>
        <dbReference type="SAM" id="SignalP"/>
    </source>
</evidence>
<evidence type="ECO:0000256" key="3">
    <source>
        <dbReference type="ARBA" id="ARBA00023284"/>
    </source>
</evidence>
<dbReference type="Gene3D" id="3.40.30.10">
    <property type="entry name" value="Glutaredoxin"/>
    <property type="match status" value="1"/>
</dbReference>
<dbReference type="InterPro" id="IPR036249">
    <property type="entry name" value="Thioredoxin-like_sf"/>
</dbReference>
<dbReference type="InterPro" id="IPR050553">
    <property type="entry name" value="Thioredoxin_ResA/DsbE_sf"/>
</dbReference>
<dbReference type="GO" id="GO:0030313">
    <property type="term" value="C:cell envelope"/>
    <property type="evidence" value="ECO:0007669"/>
    <property type="project" value="UniProtKB-SubCell"/>
</dbReference>
<dbReference type="InterPro" id="IPR017937">
    <property type="entry name" value="Thioredoxin_CS"/>
</dbReference>
<feature type="domain" description="Thioredoxin" evidence="5">
    <location>
        <begin position="54"/>
        <end position="194"/>
    </location>
</feature>
<evidence type="ECO:0000313" key="7">
    <source>
        <dbReference type="Proteomes" id="UP000240572"/>
    </source>
</evidence>
<keyword evidence="6" id="KW-0413">Isomerase</keyword>
<dbReference type="InterPro" id="IPR013740">
    <property type="entry name" value="Redoxin"/>
</dbReference>
<keyword evidence="4" id="KW-0732">Signal</keyword>
<dbReference type="GO" id="GO:0016491">
    <property type="term" value="F:oxidoreductase activity"/>
    <property type="evidence" value="ECO:0007669"/>
    <property type="project" value="InterPro"/>
</dbReference>
<accession>A0A2P8D8K5</accession>
<dbReference type="SUPFAM" id="SSF52833">
    <property type="entry name" value="Thioredoxin-like"/>
    <property type="match status" value="1"/>
</dbReference>
<feature type="chain" id="PRO_5015121526" evidence="4">
    <location>
        <begin position="34"/>
        <end position="195"/>
    </location>
</feature>
<dbReference type="PANTHER" id="PTHR42852">
    <property type="entry name" value="THIOL:DISULFIDE INTERCHANGE PROTEIN DSBE"/>
    <property type="match status" value="1"/>
</dbReference>
<dbReference type="AlphaFoldDB" id="A0A2P8D8K5"/>
<protein>
    <submittedName>
        <fullName evidence="6">Thiol-disulfide isomerase/thioredoxin</fullName>
    </submittedName>
</protein>
<evidence type="ECO:0000256" key="2">
    <source>
        <dbReference type="ARBA" id="ARBA00022748"/>
    </source>
</evidence>
<dbReference type="Pfam" id="PF08534">
    <property type="entry name" value="Redoxin"/>
    <property type="match status" value="1"/>
</dbReference>
<proteinExistence type="predicted"/>
<dbReference type="InterPro" id="IPR013766">
    <property type="entry name" value="Thioredoxin_domain"/>
</dbReference>
<name>A0A2P8D8K5_9BACT</name>
<evidence type="ECO:0000256" key="1">
    <source>
        <dbReference type="ARBA" id="ARBA00004196"/>
    </source>
</evidence>
<comment type="caution">
    <text evidence="6">The sequence shown here is derived from an EMBL/GenBank/DDBJ whole genome shotgun (WGS) entry which is preliminary data.</text>
</comment>
<gene>
    <name evidence="6" type="ORF">B0I18_102536</name>
</gene>
<dbReference type="EMBL" id="PYGD01000002">
    <property type="protein sequence ID" value="PSK93566.1"/>
    <property type="molecule type" value="Genomic_DNA"/>
</dbReference>
<comment type="subcellular location">
    <subcellularLocation>
        <location evidence="1">Cell envelope</location>
    </subcellularLocation>
</comment>
<dbReference type="GO" id="GO:0017004">
    <property type="term" value="P:cytochrome complex assembly"/>
    <property type="evidence" value="ECO:0007669"/>
    <property type="project" value="UniProtKB-KW"/>
</dbReference>
<keyword evidence="2" id="KW-0201">Cytochrome c-type biogenesis</keyword>
<keyword evidence="7" id="KW-1185">Reference proteome</keyword>
<reference evidence="6 7" key="1">
    <citation type="submission" date="2018-03" db="EMBL/GenBank/DDBJ databases">
        <title>Genomic Encyclopedia of Type Strains, Phase III (KMG-III): the genomes of soil and plant-associated and newly described type strains.</title>
        <authorList>
            <person name="Whitman W."/>
        </authorList>
    </citation>
    <scope>NUCLEOTIDE SEQUENCE [LARGE SCALE GENOMIC DNA]</scope>
    <source>
        <strain evidence="6 7">CGMCC 1.12700</strain>
    </source>
</reference>
<dbReference type="PANTHER" id="PTHR42852:SF17">
    <property type="entry name" value="THIOREDOXIN-LIKE PROTEIN HI_1115"/>
    <property type="match status" value="1"/>
</dbReference>
<dbReference type="PROSITE" id="PS51352">
    <property type="entry name" value="THIOREDOXIN_2"/>
    <property type="match status" value="1"/>
</dbReference>
<keyword evidence="3" id="KW-0676">Redox-active center</keyword>
<feature type="signal peptide" evidence="4">
    <location>
        <begin position="1"/>
        <end position="33"/>
    </location>
</feature>
<dbReference type="CDD" id="cd02966">
    <property type="entry name" value="TlpA_like_family"/>
    <property type="match status" value="1"/>
</dbReference>
<sequence length="195" mass="22025">MLPQEVCNTATMMMIIKKLLVLPFLLSLTVAYAAPQNDDPQTLNKEQPAAGFPDSVKAAVPQLRFKDGKGKSLTLPDLKGKVVVLNYWAPWCPPCVKEMPSFHKLRTRFRDRDDLVFVMVAVDHEYAKAKAFMDRRGYKLPVYTSDGQILNALFSGAIPTTAIFNRANELIDIYIETNDFSVPDFVEKLQQLLDQ</sequence>
<dbReference type="GO" id="GO:0016853">
    <property type="term" value="F:isomerase activity"/>
    <property type="evidence" value="ECO:0007669"/>
    <property type="project" value="UniProtKB-KW"/>
</dbReference>
<dbReference type="PROSITE" id="PS00194">
    <property type="entry name" value="THIOREDOXIN_1"/>
    <property type="match status" value="1"/>
</dbReference>